<sequence>MVELIPDVHLVDGSVGCNTYFLVDEDGITLIDTGLRGNVAKIYASLSRIGYGPESIKRIIVTHAHLDHINCLARLREDSNARIMVSEKDAGIVSGKEPLKTPNGIVGMMFGVIKTYYKYKPVPVDVVLKDGDELNILGGLQVILLEGHEPGNIGLYCPSRKLLVSSDSIRVSEDKLMGPHPGFTPDMKAAIDSIRKISLLEFDIMLPGHGPPVLSNASKKVRELCRELKCK</sequence>
<dbReference type="CDD" id="cd07721">
    <property type="entry name" value="yflN-like_MBL-fold"/>
    <property type="match status" value="1"/>
</dbReference>
<feature type="domain" description="Metallo-beta-lactamase" evidence="1">
    <location>
        <begin position="16"/>
        <end position="209"/>
    </location>
</feature>
<reference evidence="2 3" key="1">
    <citation type="submission" date="2017-11" db="EMBL/GenBank/DDBJ databases">
        <title>Isolation and Characterization of Family Methanocellaceae Species from Potential Methane Hydrate Area Offshore Southwestern Taiwan.</title>
        <authorList>
            <person name="Zhang W.-L."/>
            <person name="Chen W.-C."/>
            <person name="Lai M.-C."/>
            <person name="Chen S.-C."/>
        </authorList>
    </citation>
    <scope>NUCLEOTIDE SEQUENCE [LARGE SCALE GENOMIC DNA]</scope>
    <source>
        <strain evidence="2 3">CWC-04</strain>
    </source>
</reference>
<dbReference type="PANTHER" id="PTHR42951:SF17">
    <property type="entry name" value="METALLO-BETA-LACTAMASE DOMAIN-CONTAINING PROTEIN"/>
    <property type="match status" value="1"/>
</dbReference>
<comment type="caution">
    <text evidence="2">The sequence shown here is derived from an EMBL/GenBank/DDBJ whole genome shotgun (WGS) entry which is preliminary data.</text>
</comment>
<accession>A0AAP2R9W2</accession>
<dbReference type="InterPro" id="IPR050855">
    <property type="entry name" value="NDM-1-like"/>
</dbReference>
<dbReference type="SUPFAM" id="SSF56281">
    <property type="entry name" value="Metallo-hydrolase/oxidoreductase"/>
    <property type="match status" value="1"/>
</dbReference>
<dbReference type="RefSeq" id="WP_230739590.1">
    <property type="nucleotide sequence ID" value="NZ_PGCK01000001.1"/>
</dbReference>
<evidence type="ECO:0000259" key="1">
    <source>
        <dbReference type="SMART" id="SM00849"/>
    </source>
</evidence>
<protein>
    <submittedName>
        <fullName evidence="2">MBL fold metallo-hydrolase</fullName>
    </submittedName>
</protein>
<dbReference type="InterPro" id="IPR036866">
    <property type="entry name" value="RibonucZ/Hydroxyglut_hydro"/>
</dbReference>
<keyword evidence="3" id="KW-1185">Reference proteome</keyword>
<proteinExistence type="predicted"/>
<evidence type="ECO:0000313" key="2">
    <source>
        <dbReference type="EMBL" id="MCD1293584.1"/>
    </source>
</evidence>
<name>A0AAP2R9W2_9EURY</name>
<dbReference type="Proteomes" id="UP001320159">
    <property type="component" value="Unassembled WGS sequence"/>
</dbReference>
<dbReference type="Gene3D" id="3.60.15.10">
    <property type="entry name" value="Ribonuclease Z/Hydroxyacylglutathione hydrolase-like"/>
    <property type="match status" value="1"/>
</dbReference>
<dbReference type="Pfam" id="PF00753">
    <property type="entry name" value="Lactamase_B"/>
    <property type="match status" value="1"/>
</dbReference>
<dbReference type="SMART" id="SM00849">
    <property type="entry name" value="Lactamase_B"/>
    <property type="match status" value="1"/>
</dbReference>
<dbReference type="PANTHER" id="PTHR42951">
    <property type="entry name" value="METALLO-BETA-LACTAMASE DOMAIN-CONTAINING"/>
    <property type="match status" value="1"/>
</dbReference>
<dbReference type="AlphaFoldDB" id="A0AAP2R9W2"/>
<gene>
    <name evidence="2" type="ORF">CUJ83_01050</name>
</gene>
<organism evidence="2 3">
    <name type="scientific">Methanooceanicella nereidis</name>
    <dbReference type="NCBI Taxonomy" id="2052831"/>
    <lineage>
        <taxon>Archaea</taxon>
        <taxon>Methanobacteriati</taxon>
        <taxon>Methanobacteriota</taxon>
        <taxon>Stenosarchaea group</taxon>
        <taxon>Methanomicrobia</taxon>
        <taxon>Methanocellales</taxon>
        <taxon>Methanocellaceae</taxon>
        <taxon>Methanooceanicella</taxon>
    </lineage>
</organism>
<dbReference type="InterPro" id="IPR001279">
    <property type="entry name" value="Metallo-B-lactamas"/>
</dbReference>
<dbReference type="EMBL" id="PGCK01000001">
    <property type="protein sequence ID" value="MCD1293584.1"/>
    <property type="molecule type" value="Genomic_DNA"/>
</dbReference>
<evidence type="ECO:0000313" key="3">
    <source>
        <dbReference type="Proteomes" id="UP001320159"/>
    </source>
</evidence>